<reference evidence="2" key="1">
    <citation type="submission" date="2022-07" db="EMBL/GenBank/DDBJ databases">
        <title>Phylogenomic reconstructions and comparative analyses of Kickxellomycotina fungi.</title>
        <authorList>
            <person name="Reynolds N.K."/>
            <person name="Stajich J.E."/>
            <person name="Barry K."/>
            <person name="Grigoriev I.V."/>
            <person name="Crous P."/>
            <person name="Smith M.E."/>
        </authorList>
    </citation>
    <scope>NUCLEOTIDE SEQUENCE</scope>
    <source>
        <strain evidence="2">NBRC 100468</strain>
    </source>
</reference>
<evidence type="ECO:0000313" key="3">
    <source>
        <dbReference type="Proteomes" id="UP001150538"/>
    </source>
</evidence>
<evidence type="ECO:0000256" key="1">
    <source>
        <dbReference type="SAM" id="MobiDB-lite"/>
    </source>
</evidence>
<dbReference type="AlphaFoldDB" id="A0A9W8DKS0"/>
<evidence type="ECO:0000313" key="2">
    <source>
        <dbReference type="EMBL" id="KAJ1912400.1"/>
    </source>
</evidence>
<name>A0A9W8DKS0_9FUNG</name>
<keyword evidence="3" id="KW-1185">Reference proteome</keyword>
<comment type="caution">
    <text evidence="2">The sequence shown here is derived from an EMBL/GenBank/DDBJ whole genome shotgun (WGS) entry which is preliminary data.</text>
</comment>
<organism evidence="2 3">
    <name type="scientific">Mycoemilia scoparia</name>
    <dbReference type="NCBI Taxonomy" id="417184"/>
    <lineage>
        <taxon>Eukaryota</taxon>
        <taxon>Fungi</taxon>
        <taxon>Fungi incertae sedis</taxon>
        <taxon>Zoopagomycota</taxon>
        <taxon>Kickxellomycotina</taxon>
        <taxon>Kickxellomycetes</taxon>
        <taxon>Kickxellales</taxon>
        <taxon>Kickxellaceae</taxon>
        <taxon>Mycoemilia</taxon>
    </lineage>
</organism>
<dbReference type="Proteomes" id="UP001150538">
    <property type="component" value="Unassembled WGS sequence"/>
</dbReference>
<protein>
    <submittedName>
        <fullName evidence="2">Uncharacterized protein</fullName>
    </submittedName>
</protein>
<proteinExistence type="predicted"/>
<dbReference type="EMBL" id="JANBPU010000349">
    <property type="protein sequence ID" value="KAJ1912400.1"/>
    <property type="molecule type" value="Genomic_DNA"/>
</dbReference>
<gene>
    <name evidence="2" type="ORF">H4219_005621</name>
</gene>
<sequence length="347" mass="39555">MGNTSDSGSDGFELIQESSKTTTTTTTAISDPKNDCKETLKRKMEDGMEVDNQVKKEPQCCSCHCHREKKDSTLSGNNVEAKKDTSMPDYLQPFETGVVVDLNQWLPKYITYMDSIGATTKEKIKNALSILWNATLTIRTSTSTTIAGRYNVLNPNFSYPITRTQFYQILVDIYGMSMEDMSKYLIKRDDKVIEEFPLNVMKPTIIKLFFRNLVNQSTNGSTKSKDPGYEILKFIALFNCQDFDNKLMEDLMKTFINDPDQVNCQETLELLFEYYNKYYFCGDSVISGSMFIVDDGDIEYNFRETKEGAIAKCFLKLGFSNHSWVDSRLVSIVGGTVDCYSSGYYKE</sequence>
<accession>A0A9W8DKS0</accession>
<feature type="region of interest" description="Disordered" evidence="1">
    <location>
        <begin position="1"/>
        <end position="36"/>
    </location>
</feature>